<feature type="compositionally biased region" description="Basic and acidic residues" evidence="1">
    <location>
        <begin position="17"/>
        <end position="27"/>
    </location>
</feature>
<sequence length="308" mass="34593">MLIYENSQKGGIKKKRLLVEDDRDKPRAGMNPKMQHQGSGTTGKIASTGRTAEKCQGDLKRERGFFINKERFATSSGACSGSTLRIVPVWSALIIKSRSTMDKRLMHELILLPPVKEFVLISQESPTAVSLKSKYEDARRPATPSPMASQSEVPLAVKMWQTLNAVAKCQKTKEKALERDPSLKEKLSSTAGRRELSFIERYKKRWHLVVSRRAKPSPRGIQNRLFRLQMKGILLRLHTSASPLAGLLLYFTERFRLLLTLGIVFWTTYSTGPTPSSSLLMSPYTLGRHAMDPFPLGNRLGIAPLIKD</sequence>
<keyword evidence="3" id="KW-1185">Reference proteome</keyword>
<evidence type="ECO:0000313" key="3">
    <source>
        <dbReference type="Proteomes" id="UP000325081"/>
    </source>
</evidence>
<organism evidence="2 3">
    <name type="scientific">Striga asiatica</name>
    <name type="common">Asiatic witchweed</name>
    <name type="synonym">Buchnera asiatica</name>
    <dbReference type="NCBI Taxonomy" id="4170"/>
    <lineage>
        <taxon>Eukaryota</taxon>
        <taxon>Viridiplantae</taxon>
        <taxon>Streptophyta</taxon>
        <taxon>Embryophyta</taxon>
        <taxon>Tracheophyta</taxon>
        <taxon>Spermatophyta</taxon>
        <taxon>Magnoliopsida</taxon>
        <taxon>eudicotyledons</taxon>
        <taxon>Gunneridae</taxon>
        <taxon>Pentapetalae</taxon>
        <taxon>asterids</taxon>
        <taxon>lamiids</taxon>
        <taxon>Lamiales</taxon>
        <taxon>Orobanchaceae</taxon>
        <taxon>Buchnereae</taxon>
        <taxon>Striga</taxon>
    </lineage>
</organism>
<dbReference type="EMBL" id="BKCP01005572">
    <property type="protein sequence ID" value="GER39095.1"/>
    <property type="molecule type" value="Genomic_DNA"/>
</dbReference>
<feature type="region of interest" description="Disordered" evidence="1">
    <location>
        <begin position="16"/>
        <end position="54"/>
    </location>
</feature>
<proteinExistence type="predicted"/>
<comment type="caution">
    <text evidence="2">The sequence shown here is derived from an EMBL/GenBank/DDBJ whole genome shotgun (WGS) entry which is preliminary data.</text>
</comment>
<feature type="compositionally biased region" description="Polar residues" evidence="1">
    <location>
        <begin position="34"/>
        <end position="50"/>
    </location>
</feature>
<name>A0A5A7Q1S0_STRAF</name>
<evidence type="ECO:0000256" key="1">
    <source>
        <dbReference type="SAM" id="MobiDB-lite"/>
    </source>
</evidence>
<dbReference type="Proteomes" id="UP000325081">
    <property type="component" value="Unassembled WGS sequence"/>
</dbReference>
<dbReference type="AlphaFoldDB" id="A0A5A7Q1S0"/>
<reference evidence="3" key="1">
    <citation type="journal article" date="2019" name="Curr. Biol.">
        <title>Genome Sequence of Striga asiatica Provides Insight into the Evolution of Plant Parasitism.</title>
        <authorList>
            <person name="Yoshida S."/>
            <person name="Kim S."/>
            <person name="Wafula E.K."/>
            <person name="Tanskanen J."/>
            <person name="Kim Y.M."/>
            <person name="Honaas L."/>
            <person name="Yang Z."/>
            <person name="Spallek T."/>
            <person name="Conn C.E."/>
            <person name="Ichihashi Y."/>
            <person name="Cheong K."/>
            <person name="Cui S."/>
            <person name="Der J.P."/>
            <person name="Gundlach H."/>
            <person name="Jiao Y."/>
            <person name="Hori C."/>
            <person name="Ishida J.K."/>
            <person name="Kasahara H."/>
            <person name="Kiba T."/>
            <person name="Kim M.S."/>
            <person name="Koo N."/>
            <person name="Laohavisit A."/>
            <person name="Lee Y.H."/>
            <person name="Lumba S."/>
            <person name="McCourt P."/>
            <person name="Mortimer J.C."/>
            <person name="Mutuku J.M."/>
            <person name="Nomura T."/>
            <person name="Sasaki-Sekimoto Y."/>
            <person name="Seto Y."/>
            <person name="Wang Y."/>
            <person name="Wakatake T."/>
            <person name="Sakakibara H."/>
            <person name="Demura T."/>
            <person name="Yamaguchi S."/>
            <person name="Yoneyama K."/>
            <person name="Manabe R.I."/>
            <person name="Nelson D.C."/>
            <person name="Schulman A.H."/>
            <person name="Timko M.P."/>
            <person name="dePamphilis C.W."/>
            <person name="Choi D."/>
            <person name="Shirasu K."/>
        </authorList>
    </citation>
    <scope>NUCLEOTIDE SEQUENCE [LARGE SCALE GENOMIC DNA]</scope>
    <source>
        <strain evidence="3">cv. UVA1</strain>
    </source>
</reference>
<accession>A0A5A7Q1S0</accession>
<evidence type="ECO:0000313" key="2">
    <source>
        <dbReference type="EMBL" id="GER39095.1"/>
    </source>
</evidence>
<gene>
    <name evidence="2" type="ORF">STAS_15691</name>
</gene>
<protein>
    <submittedName>
        <fullName evidence="2">Conjugal transfer coupling protein TraG</fullName>
    </submittedName>
</protein>